<dbReference type="InterPro" id="IPR029787">
    <property type="entry name" value="Nucleotide_cyclase"/>
</dbReference>
<evidence type="ECO:0000313" key="3">
    <source>
        <dbReference type="EMBL" id="MFC5530960.1"/>
    </source>
</evidence>
<name>A0ABW0R1F1_9BACL</name>
<feature type="transmembrane region" description="Helical" evidence="1">
    <location>
        <begin position="60"/>
        <end position="84"/>
    </location>
</feature>
<dbReference type="Gene3D" id="3.30.70.270">
    <property type="match status" value="1"/>
</dbReference>
<dbReference type="PANTHER" id="PTHR45138">
    <property type="entry name" value="REGULATORY COMPONENTS OF SENSORY TRANSDUCTION SYSTEM"/>
    <property type="match status" value="1"/>
</dbReference>
<evidence type="ECO:0000313" key="4">
    <source>
        <dbReference type="Proteomes" id="UP001596108"/>
    </source>
</evidence>
<dbReference type="PANTHER" id="PTHR45138:SF9">
    <property type="entry name" value="DIGUANYLATE CYCLASE DGCM-RELATED"/>
    <property type="match status" value="1"/>
</dbReference>
<dbReference type="InterPro" id="IPR050469">
    <property type="entry name" value="Diguanylate_Cyclase"/>
</dbReference>
<dbReference type="SMART" id="SM00065">
    <property type="entry name" value="GAF"/>
    <property type="match status" value="1"/>
</dbReference>
<keyword evidence="1" id="KW-0812">Transmembrane</keyword>
<dbReference type="InterPro" id="IPR003018">
    <property type="entry name" value="GAF"/>
</dbReference>
<keyword evidence="1" id="KW-1133">Transmembrane helix</keyword>
<comment type="caution">
    <text evidence="3">The sequence shown here is derived from an EMBL/GenBank/DDBJ whole genome shotgun (WGS) entry which is preliminary data.</text>
</comment>
<protein>
    <submittedName>
        <fullName evidence="3">GGDEF domain-containing protein</fullName>
    </submittedName>
</protein>
<proteinExistence type="predicted"/>
<dbReference type="CDD" id="cd01949">
    <property type="entry name" value="GGDEF"/>
    <property type="match status" value="1"/>
</dbReference>
<dbReference type="Gene3D" id="3.30.450.40">
    <property type="match status" value="1"/>
</dbReference>
<dbReference type="Pfam" id="PF01590">
    <property type="entry name" value="GAF"/>
    <property type="match status" value="1"/>
</dbReference>
<organism evidence="3 4">
    <name type="scientific">Cohnella yongneupensis</name>
    <dbReference type="NCBI Taxonomy" id="425006"/>
    <lineage>
        <taxon>Bacteria</taxon>
        <taxon>Bacillati</taxon>
        <taxon>Bacillota</taxon>
        <taxon>Bacilli</taxon>
        <taxon>Bacillales</taxon>
        <taxon>Paenibacillaceae</taxon>
        <taxon>Cohnella</taxon>
    </lineage>
</organism>
<dbReference type="RefSeq" id="WP_378112904.1">
    <property type="nucleotide sequence ID" value="NZ_JBHSNC010000048.1"/>
</dbReference>
<evidence type="ECO:0000256" key="1">
    <source>
        <dbReference type="SAM" id="Phobius"/>
    </source>
</evidence>
<dbReference type="InterPro" id="IPR043128">
    <property type="entry name" value="Rev_trsase/Diguanyl_cyclase"/>
</dbReference>
<dbReference type="Pfam" id="PF00990">
    <property type="entry name" value="GGDEF"/>
    <property type="match status" value="1"/>
</dbReference>
<dbReference type="EMBL" id="JBHSNC010000048">
    <property type="protein sequence ID" value="MFC5530960.1"/>
    <property type="molecule type" value="Genomic_DNA"/>
</dbReference>
<dbReference type="PROSITE" id="PS50887">
    <property type="entry name" value="GGDEF"/>
    <property type="match status" value="1"/>
</dbReference>
<feature type="domain" description="GGDEF" evidence="2">
    <location>
        <begin position="369"/>
        <end position="503"/>
    </location>
</feature>
<dbReference type="InterPro" id="IPR029016">
    <property type="entry name" value="GAF-like_dom_sf"/>
</dbReference>
<evidence type="ECO:0000259" key="2">
    <source>
        <dbReference type="PROSITE" id="PS50887"/>
    </source>
</evidence>
<dbReference type="SUPFAM" id="SSF55781">
    <property type="entry name" value="GAF domain-like"/>
    <property type="match status" value="1"/>
</dbReference>
<feature type="transmembrane region" description="Helical" evidence="1">
    <location>
        <begin position="90"/>
        <end position="108"/>
    </location>
</feature>
<dbReference type="NCBIfam" id="TIGR00254">
    <property type="entry name" value="GGDEF"/>
    <property type="match status" value="1"/>
</dbReference>
<dbReference type="Proteomes" id="UP001596108">
    <property type="component" value="Unassembled WGS sequence"/>
</dbReference>
<dbReference type="SMART" id="SM00267">
    <property type="entry name" value="GGDEF"/>
    <property type="match status" value="1"/>
</dbReference>
<feature type="transmembrane region" description="Helical" evidence="1">
    <location>
        <begin position="27"/>
        <end position="48"/>
    </location>
</feature>
<dbReference type="InterPro" id="IPR000160">
    <property type="entry name" value="GGDEF_dom"/>
</dbReference>
<gene>
    <name evidence="3" type="ORF">ACFPQ4_16140</name>
</gene>
<dbReference type="SUPFAM" id="SSF55073">
    <property type="entry name" value="Nucleotide cyclase"/>
    <property type="match status" value="1"/>
</dbReference>
<sequence length="508" mass="56165">MNLLPLLIVTVTVSITGAFLRFYFSAAINKLMLCASALILLMALDTTALETYMPIIGSGFVLLLSYSYFGYGALVSVIIVGWLMPAEGGYSWSALTGTVIAGFAGMILSRQQRKQRESDKLWQEQLYKQSRPYSILKEVSVGLQSTMDTSKLLHIILTAITAGYGHGFNRALLFLFDERGNRLKGELGVGSMNNTDGIRIWNTVVNDRMNLRDFIARKDEANIQDYQLNDALKLIDIPQTSADDHVIHRAIREQKPYLVREIDSSDAVQQLFSEMFGMTSFAVVPMINQDKAVGVIIVDNNINRKPLDIDGVDSILPLAAQACIAIENSRLYERTQRLSITDGLTGLYNQRFYQDAVQRYVLQAEQEGMPLSLIMLDIDNFKRYNDTNGHLEGNNLLIVLGRLIASVASDRYVPCRFGGEEFVVLLPDASLAEASRVAEEIKSAVESYAFHNGQAQPGGKVTISGGAAAYRPGMSVALLMDAADRALYEAKRTGKNRIVMREEGANAV</sequence>
<keyword evidence="1" id="KW-0472">Membrane</keyword>
<accession>A0ABW0R1F1</accession>
<keyword evidence="4" id="KW-1185">Reference proteome</keyword>
<reference evidence="4" key="1">
    <citation type="journal article" date="2019" name="Int. J. Syst. Evol. Microbiol.">
        <title>The Global Catalogue of Microorganisms (GCM) 10K type strain sequencing project: providing services to taxonomists for standard genome sequencing and annotation.</title>
        <authorList>
            <consortium name="The Broad Institute Genomics Platform"/>
            <consortium name="The Broad Institute Genome Sequencing Center for Infectious Disease"/>
            <person name="Wu L."/>
            <person name="Ma J."/>
        </authorList>
    </citation>
    <scope>NUCLEOTIDE SEQUENCE [LARGE SCALE GENOMIC DNA]</scope>
    <source>
        <strain evidence="4">CGMCC 1.18578</strain>
    </source>
</reference>